<sequence>MQSSSESEVRTPRIFLTKNGACFTSPYLLPKDPIIDTPNKIPAAPHPSPINMDIGQLNPESKEIFRMQLLKACQLKIPEAIENSSNFEEGVQANLSYTESASPVCKAFFTSLGKVAKNVLSEDKVAQLPEVGKNVKLYDTFEDDRNENSNFKEQISDHGHCSSELNYDFVKSEKSRRDLPQITFYIENGIDKFSEEFDDKPQPEKANLREFGNSKNFKKDAESSHCKYSAHNGNDLKYSNGDAFPDFITFPKMKAELVDKLPVLKADILVSRKPVDDDKEKSYCLDLMPGREQSVFCDSITNRDDLSLLLDSNNDWNDSCSYRSRSPCSDKLSTVAQCASDASDISDIGEFEEDYYGSAKDFESSKEIRSRSLGSSKDFGSTKDCRQKKKPSENLVIRRFLRWRRCFKLRKRAESLDESKFPFLANRFDSYKTEFELSV</sequence>
<keyword evidence="2" id="KW-1185">Reference proteome</keyword>
<proteinExistence type="predicted"/>
<protein>
    <submittedName>
        <fullName evidence="1">Uncharacterized protein</fullName>
    </submittedName>
</protein>
<dbReference type="Proteomes" id="UP000827092">
    <property type="component" value="Unassembled WGS sequence"/>
</dbReference>
<gene>
    <name evidence="1" type="ORF">JTE90_005426</name>
</gene>
<reference evidence="1 2" key="1">
    <citation type="journal article" date="2022" name="Nat. Ecol. Evol.">
        <title>A masculinizing supergene underlies an exaggerated male reproductive morph in a spider.</title>
        <authorList>
            <person name="Hendrickx F."/>
            <person name="De Corte Z."/>
            <person name="Sonet G."/>
            <person name="Van Belleghem S.M."/>
            <person name="Kostlbacher S."/>
            <person name="Vangestel C."/>
        </authorList>
    </citation>
    <scope>NUCLEOTIDE SEQUENCE [LARGE SCALE GENOMIC DNA]</scope>
    <source>
        <strain evidence="1">W744_W776</strain>
    </source>
</reference>
<name>A0AAV6UQS1_9ARAC</name>
<accession>A0AAV6UQS1</accession>
<dbReference type="EMBL" id="JAFNEN010000314">
    <property type="protein sequence ID" value="KAG8186073.1"/>
    <property type="molecule type" value="Genomic_DNA"/>
</dbReference>
<comment type="caution">
    <text evidence="1">The sequence shown here is derived from an EMBL/GenBank/DDBJ whole genome shotgun (WGS) entry which is preliminary data.</text>
</comment>
<dbReference type="AlphaFoldDB" id="A0AAV6UQS1"/>
<organism evidence="1 2">
    <name type="scientific">Oedothorax gibbosus</name>
    <dbReference type="NCBI Taxonomy" id="931172"/>
    <lineage>
        <taxon>Eukaryota</taxon>
        <taxon>Metazoa</taxon>
        <taxon>Ecdysozoa</taxon>
        <taxon>Arthropoda</taxon>
        <taxon>Chelicerata</taxon>
        <taxon>Arachnida</taxon>
        <taxon>Araneae</taxon>
        <taxon>Araneomorphae</taxon>
        <taxon>Entelegynae</taxon>
        <taxon>Araneoidea</taxon>
        <taxon>Linyphiidae</taxon>
        <taxon>Erigoninae</taxon>
        <taxon>Oedothorax</taxon>
    </lineage>
</organism>
<evidence type="ECO:0000313" key="2">
    <source>
        <dbReference type="Proteomes" id="UP000827092"/>
    </source>
</evidence>
<evidence type="ECO:0000313" key="1">
    <source>
        <dbReference type="EMBL" id="KAG8186073.1"/>
    </source>
</evidence>